<keyword evidence="11" id="KW-1185">Reference proteome</keyword>
<gene>
    <name evidence="10" type="ORF">DNF11_0890</name>
</gene>
<evidence type="ECO:0000256" key="8">
    <source>
        <dbReference type="ARBA" id="ARBA00048336"/>
    </source>
</evidence>
<proteinExistence type="inferred from homology"/>
<keyword evidence="6 9" id="KW-0539">Nucleus</keyword>
<sequence length="175" mass="19940">MSAHAVLKEAGFQVTSCGTGSAVRLPGPSIDKANIYAFGTPYDTMYQDLLRKDPRLYEANGLLPMLDRNRHIKTAPERWQECRRVSDVVITCEERCFDSVCEDLLSRRHELNRSVHVINVEIKDNHEEAKKASSAFLALAEAIEQARDIDEDIDAILERQQEQFAYPLLHSVAYY</sequence>
<dbReference type="GO" id="GO:0005634">
    <property type="term" value="C:nucleus"/>
    <property type="evidence" value="ECO:0007669"/>
    <property type="project" value="UniProtKB-SubCell"/>
</dbReference>
<dbReference type="Gene3D" id="3.40.50.2300">
    <property type="match status" value="2"/>
</dbReference>
<comment type="subunit">
    <text evidence="9">Component of the cleavage and polyadenylation factor (CPF) complex.</text>
</comment>
<comment type="function">
    <text evidence="9">Processively dephosphorylates Ser-5 of the heptad repeats YSPTSPS in the C-terminal domain of the largest RNA polymerase II subunit (RPB1).</text>
</comment>
<dbReference type="GO" id="GO:0004722">
    <property type="term" value="F:protein serine/threonine phosphatase activity"/>
    <property type="evidence" value="ECO:0007669"/>
    <property type="project" value="UniProtKB-UniRule"/>
</dbReference>
<name>A0A3G2S1J1_MALR7</name>
<dbReference type="Proteomes" id="UP000269793">
    <property type="component" value="Chromosome II"/>
</dbReference>
<comment type="function">
    <text evidence="9">Component of the cleavage and polyadenylation factor (CPF) complex, which plays a key role in polyadenylation-dependent pre-mRNA 3'-end formation and cooperates with cleavage factors including the CFIA complex and NAB4/CFIB. SSU72 is required for 3'-end formation of snoRNAs.</text>
</comment>
<dbReference type="EMBL" id="CP033149">
    <property type="protein sequence ID" value="AYO41840.1"/>
    <property type="molecule type" value="Genomic_DNA"/>
</dbReference>
<evidence type="ECO:0000256" key="4">
    <source>
        <dbReference type="ARBA" id="ARBA00022801"/>
    </source>
</evidence>
<dbReference type="VEuPathDB" id="FungiDB:DNF11_0890"/>
<dbReference type="OrthoDB" id="57957at2759"/>
<reference evidence="10 11" key="1">
    <citation type="submission" date="2018-10" db="EMBL/GenBank/DDBJ databases">
        <title>Complete genome sequence of Malassezia restricta CBS 7877.</title>
        <authorList>
            <person name="Morand S.C."/>
            <person name="Bertignac M."/>
            <person name="Iltis A."/>
            <person name="Kolder I."/>
            <person name="Pirovano W."/>
            <person name="Jourdain R."/>
            <person name="Clavaud C."/>
        </authorList>
    </citation>
    <scope>NUCLEOTIDE SEQUENCE [LARGE SCALE GENOMIC DNA]</scope>
    <source>
        <strain evidence="10 11">CBS 7877</strain>
    </source>
</reference>
<evidence type="ECO:0000256" key="1">
    <source>
        <dbReference type="ARBA" id="ARBA00004123"/>
    </source>
</evidence>
<evidence type="ECO:0000313" key="11">
    <source>
        <dbReference type="Proteomes" id="UP000269793"/>
    </source>
</evidence>
<comment type="subcellular location">
    <subcellularLocation>
        <location evidence="1 9">Nucleus</location>
    </subcellularLocation>
</comment>
<comment type="similarity">
    <text evidence="2 9">Belongs to the SSU72 phosphatase family.</text>
</comment>
<comment type="catalytic activity">
    <reaction evidence="8 9">
        <text>O-phospho-L-threonyl-[protein] + H2O = L-threonyl-[protein] + phosphate</text>
        <dbReference type="Rhea" id="RHEA:47004"/>
        <dbReference type="Rhea" id="RHEA-COMP:11060"/>
        <dbReference type="Rhea" id="RHEA-COMP:11605"/>
        <dbReference type="ChEBI" id="CHEBI:15377"/>
        <dbReference type="ChEBI" id="CHEBI:30013"/>
        <dbReference type="ChEBI" id="CHEBI:43474"/>
        <dbReference type="ChEBI" id="CHEBI:61977"/>
        <dbReference type="EC" id="3.1.3.16"/>
    </reaction>
</comment>
<dbReference type="STRING" id="425264.A0A3G2S1J1"/>
<evidence type="ECO:0000256" key="9">
    <source>
        <dbReference type="RuleBase" id="RU369031"/>
    </source>
</evidence>
<keyword evidence="5 9" id="KW-0904">Protein phosphatase</keyword>
<organism evidence="10 11">
    <name type="scientific">Malassezia restricta (strain ATCC 96810 / NBRC 103918 / CBS 7877)</name>
    <name type="common">Seborrheic dermatitis infection agent</name>
    <dbReference type="NCBI Taxonomy" id="425264"/>
    <lineage>
        <taxon>Eukaryota</taxon>
        <taxon>Fungi</taxon>
        <taxon>Dikarya</taxon>
        <taxon>Basidiomycota</taxon>
        <taxon>Ustilaginomycotina</taxon>
        <taxon>Malasseziomycetes</taxon>
        <taxon>Malasseziales</taxon>
        <taxon>Malasseziaceae</taxon>
        <taxon>Malassezia</taxon>
    </lineage>
</organism>
<accession>A0A3G2S1J1</accession>
<keyword evidence="4 9" id="KW-0378">Hydrolase</keyword>
<keyword evidence="3 9" id="KW-0507">mRNA processing</keyword>
<protein>
    <recommendedName>
        <fullName evidence="9">RNA polymerase II subunit A C-terminal domain phosphatase SSU72</fullName>
        <shortName evidence="9">CTD phosphatase SSU72</shortName>
        <ecNumber evidence="9">3.1.3.16</ecNumber>
    </recommendedName>
</protein>
<dbReference type="AlphaFoldDB" id="A0A3G2S1J1"/>
<dbReference type="Pfam" id="PF04722">
    <property type="entry name" value="Ssu72"/>
    <property type="match status" value="1"/>
</dbReference>
<dbReference type="PANTHER" id="PTHR20383">
    <property type="entry name" value="RNA POLYMERASE II SUBUNIT A C-TERMINAL DOMAIN PHOSPHATASE"/>
    <property type="match status" value="1"/>
</dbReference>
<dbReference type="GO" id="GO:0006397">
    <property type="term" value="P:mRNA processing"/>
    <property type="evidence" value="ECO:0007669"/>
    <property type="project" value="UniProtKB-KW"/>
</dbReference>
<evidence type="ECO:0000313" key="10">
    <source>
        <dbReference type="EMBL" id="AYO41840.1"/>
    </source>
</evidence>
<evidence type="ECO:0000256" key="7">
    <source>
        <dbReference type="ARBA" id="ARBA00047761"/>
    </source>
</evidence>
<dbReference type="InterPro" id="IPR006811">
    <property type="entry name" value="RNA_pol_II_suA"/>
</dbReference>
<evidence type="ECO:0000256" key="6">
    <source>
        <dbReference type="ARBA" id="ARBA00023242"/>
    </source>
</evidence>
<evidence type="ECO:0000256" key="5">
    <source>
        <dbReference type="ARBA" id="ARBA00022912"/>
    </source>
</evidence>
<comment type="catalytic activity">
    <reaction evidence="7 9">
        <text>O-phospho-L-seryl-[protein] + H2O = L-seryl-[protein] + phosphate</text>
        <dbReference type="Rhea" id="RHEA:20629"/>
        <dbReference type="Rhea" id="RHEA-COMP:9863"/>
        <dbReference type="Rhea" id="RHEA-COMP:11604"/>
        <dbReference type="ChEBI" id="CHEBI:15377"/>
        <dbReference type="ChEBI" id="CHEBI:29999"/>
        <dbReference type="ChEBI" id="CHEBI:43474"/>
        <dbReference type="ChEBI" id="CHEBI:83421"/>
        <dbReference type="EC" id="3.1.3.16"/>
    </reaction>
</comment>
<dbReference type="EC" id="3.1.3.16" evidence="9"/>
<evidence type="ECO:0000256" key="3">
    <source>
        <dbReference type="ARBA" id="ARBA00022664"/>
    </source>
</evidence>
<evidence type="ECO:0000256" key="2">
    <source>
        <dbReference type="ARBA" id="ARBA00008978"/>
    </source>
</evidence>